<name>A0A4Q5MZ63_9MICO</name>
<gene>
    <name evidence="2" type="ORF">EUA98_10740</name>
</gene>
<evidence type="ECO:0000313" key="2">
    <source>
        <dbReference type="EMBL" id="RYV50976.1"/>
    </source>
</evidence>
<dbReference type="EMBL" id="SDWW01000023">
    <property type="protein sequence ID" value="RYV50976.1"/>
    <property type="molecule type" value="Genomic_DNA"/>
</dbReference>
<dbReference type="OrthoDB" id="5102110at2"/>
<dbReference type="RefSeq" id="WP_130102681.1">
    <property type="nucleotide sequence ID" value="NZ_SDWW01000023.1"/>
</dbReference>
<proteinExistence type="predicted"/>
<dbReference type="AlphaFoldDB" id="A0A4Q5MZ63"/>
<protein>
    <submittedName>
        <fullName evidence="2">Uncharacterized protein</fullName>
    </submittedName>
</protein>
<organism evidence="2 3">
    <name type="scientific">Pengzhenrongella frigida</name>
    <dbReference type="NCBI Taxonomy" id="1259133"/>
    <lineage>
        <taxon>Bacteria</taxon>
        <taxon>Bacillati</taxon>
        <taxon>Actinomycetota</taxon>
        <taxon>Actinomycetes</taxon>
        <taxon>Micrococcales</taxon>
        <taxon>Pengzhenrongella</taxon>
    </lineage>
</organism>
<comment type="caution">
    <text evidence="2">The sequence shown here is derived from an EMBL/GenBank/DDBJ whole genome shotgun (WGS) entry which is preliminary data.</text>
</comment>
<keyword evidence="3" id="KW-1185">Reference proteome</keyword>
<sequence length="143" mass="15093">MRSKDPVGEAIAALTEAALGTRTTGAGSPHEHRERVDFGEIACHVLTAVAANVGGVERLLSGRPGSWEADYVRQIVLSTAGDSAEDLLRWRTQFGALASELGTERRSTPGVVEDHVGRTRAESSRSTVRDVEGGSGEIVGPPM</sequence>
<evidence type="ECO:0000313" key="3">
    <source>
        <dbReference type="Proteomes" id="UP000293764"/>
    </source>
</evidence>
<reference evidence="2 3" key="1">
    <citation type="submission" date="2019-01" db="EMBL/GenBank/DDBJ databases">
        <title>Novel species of Cellulomonas.</title>
        <authorList>
            <person name="Liu Q."/>
            <person name="Xin Y.-H."/>
        </authorList>
    </citation>
    <scope>NUCLEOTIDE SEQUENCE [LARGE SCALE GENOMIC DNA]</scope>
    <source>
        <strain evidence="2 3">HLT2-17</strain>
    </source>
</reference>
<feature type="region of interest" description="Disordered" evidence="1">
    <location>
        <begin position="119"/>
        <end position="143"/>
    </location>
</feature>
<evidence type="ECO:0000256" key="1">
    <source>
        <dbReference type="SAM" id="MobiDB-lite"/>
    </source>
</evidence>
<feature type="compositionally biased region" description="Basic and acidic residues" evidence="1">
    <location>
        <begin position="119"/>
        <end position="132"/>
    </location>
</feature>
<accession>A0A4Q5MZ63</accession>
<dbReference type="Proteomes" id="UP000293764">
    <property type="component" value="Unassembled WGS sequence"/>
</dbReference>